<evidence type="ECO:0000256" key="1">
    <source>
        <dbReference type="ARBA" id="ARBA00008791"/>
    </source>
</evidence>
<dbReference type="Pfam" id="PF00582">
    <property type="entry name" value="Usp"/>
    <property type="match status" value="2"/>
</dbReference>
<evidence type="ECO:0000259" key="2">
    <source>
        <dbReference type="Pfam" id="PF00582"/>
    </source>
</evidence>
<dbReference type="IntAct" id="P72937">
    <property type="interactions" value="1"/>
</dbReference>
<proteinExistence type="inferred from homology"/>
<feature type="domain" description="UspA" evidence="2">
    <location>
        <begin position="1"/>
        <end position="134"/>
    </location>
</feature>
<dbReference type="Gene3D" id="3.40.50.620">
    <property type="entry name" value="HUPs"/>
    <property type="match status" value="2"/>
</dbReference>
<dbReference type="Proteomes" id="UP000001425">
    <property type="component" value="Chromosome"/>
</dbReference>
<evidence type="ECO:0000313" key="4">
    <source>
        <dbReference type="Proteomes" id="UP000001425"/>
    </source>
</evidence>
<reference evidence="3 4" key="1">
    <citation type="journal article" date="1995" name="DNA Res.">
        <title>Sequence analysis of the genome of the unicellular cyanobacterium Synechocystis sp. strain PCC6803. I. Sequence features in the 1 Mb region from map positions 64% to 92% of the genome.</title>
        <authorList>
            <person name="Kaneko T."/>
            <person name="Tanaka A."/>
            <person name="Sato S."/>
            <person name="Kotani H."/>
            <person name="Sazuka T."/>
            <person name="Miyajima N."/>
            <person name="Sugiura M."/>
            <person name="Tabata S."/>
        </authorList>
    </citation>
    <scope>NUCLEOTIDE SEQUENCE [LARGE SCALE GENOMIC DNA]</scope>
    <source>
        <strain evidence="4">ATCC 27184 / PCC 6803 / Kazusa</strain>
    </source>
</reference>
<dbReference type="AlphaFoldDB" id="P72937"/>
<evidence type="ECO:0000313" key="3">
    <source>
        <dbReference type="EMBL" id="BAA16954.1"/>
    </source>
</evidence>
<dbReference type="InParanoid" id="P72937"/>
<dbReference type="PaxDb" id="1148-1652029"/>
<name>P72937_SYNY3</name>
<comment type="similarity">
    <text evidence="1">Belongs to the universal stress protein A family.</text>
</comment>
<dbReference type="PhylomeDB" id="P72937"/>
<dbReference type="PANTHER" id="PTHR46268">
    <property type="entry name" value="STRESS RESPONSE PROTEIN NHAX"/>
    <property type="match status" value="1"/>
</dbReference>
<gene>
    <name evidence="3" type="ordered locus">slr0670</name>
</gene>
<dbReference type="STRING" id="1148.gene:10497814"/>
<dbReference type="InterPro" id="IPR006016">
    <property type="entry name" value="UspA"/>
</dbReference>
<dbReference type="CDD" id="cd00293">
    <property type="entry name" value="USP-like"/>
    <property type="match status" value="2"/>
</dbReference>
<sequence length="291" mass="32677">MFKHCLICTDFSDGLQRLAGFVEELSLSGITKLIFLHTVSVWEDEHIADVDESKLKEAKTYLESLVGQVPPGIEVKVEVSSVRYVDLVNQLVEQEAIDLIINGMPVRSNLESKLFGSHTLSLAKSTKVPVMILRPQLVSTYTVEEMALRCQHLWRNLLVPYDASSAGNYLIERLKSALEKAPPGKVESCYFLSILEDGMRRPELLEIRRQEAEAKLAEIKQQFSPLVPNIITEVRHGSPVQEILDTAFVNDITAIAVASRRATLLDWTVPSLTDSILNRSWFPLLFFSPKG</sequence>
<dbReference type="SUPFAM" id="SSF52402">
    <property type="entry name" value="Adenine nucleotide alpha hydrolases-like"/>
    <property type="match status" value="2"/>
</dbReference>
<dbReference type="KEGG" id="syn:slr0670"/>
<dbReference type="PIR" id="S74914">
    <property type="entry name" value="S74914"/>
</dbReference>
<dbReference type="InterPro" id="IPR014729">
    <property type="entry name" value="Rossmann-like_a/b/a_fold"/>
</dbReference>
<organism evidence="3 4">
    <name type="scientific">Synechocystis sp. (strain ATCC 27184 / PCC 6803 / Kazusa)</name>
    <dbReference type="NCBI Taxonomy" id="1111708"/>
    <lineage>
        <taxon>Bacteria</taxon>
        <taxon>Bacillati</taxon>
        <taxon>Cyanobacteriota</taxon>
        <taxon>Cyanophyceae</taxon>
        <taxon>Synechococcales</taxon>
        <taxon>Merismopediaceae</taxon>
        <taxon>Synechocystis</taxon>
    </lineage>
</organism>
<protein>
    <submittedName>
        <fullName evidence="3">Slr0670 protein</fullName>
    </submittedName>
</protein>
<dbReference type="eggNOG" id="COG0589">
    <property type="taxonomic scope" value="Bacteria"/>
</dbReference>
<keyword evidence="4" id="KW-1185">Reference proteome</keyword>
<accession>P72937</accession>
<feature type="domain" description="UspA" evidence="2">
    <location>
        <begin position="155"/>
        <end position="285"/>
    </location>
</feature>
<dbReference type="PANTHER" id="PTHR46268:SF22">
    <property type="entry name" value="SENSOR PROTEIN KDPD-RELATED"/>
    <property type="match status" value="1"/>
</dbReference>
<dbReference type="EnsemblBacteria" id="BAA16954">
    <property type="protein sequence ID" value="BAA16954"/>
    <property type="gene ID" value="BAA16954"/>
</dbReference>
<dbReference type="EMBL" id="BA000022">
    <property type="protein sequence ID" value="BAA16954.1"/>
    <property type="molecule type" value="Genomic_DNA"/>
</dbReference>
<reference evidence="3 4" key="2">
    <citation type="journal article" date="1996" name="DNA Res.">
        <title>Sequence analysis of the genome of the unicellular cyanobacterium Synechocystis sp. strain PCC6803. II. Sequence determination of the entire genome and assignment of potential protein-coding regions.</title>
        <authorList>
            <person name="Kaneko T."/>
            <person name="Sato S."/>
            <person name="Kotani H."/>
            <person name="Tanaka A."/>
            <person name="Asamizu E."/>
            <person name="Nakamura Y."/>
            <person name="Miyajima N."/>
            <person name="Hirosawa M."/>
            <person name="Sugiura M."/>
            <person name="Sasamoto S."/>
            <person name="Kimura T."/>
            <person name="Hosouchi T."/>
            <person name="Matsuno A."/>
            <person name="Muraki A."/>
            <person name="Nakazaki N."/>
            <person name="Naruo K."/>
            <person name="Okumura S."/>
            <person name="Shimpo S."/>
            <person name="Takeuchi C."/>
            <person name="Wada T."/>
            <person name="Watanabe A."/>
            <person name="Yamada M."/>
            <person name="Yasuda M."/>
            <person name="Tabata S."/>
        </authorList>
    </citation>
    <scope>NUCLEOTIDE SEQUENCE [LARGE SCALE GENOMIC DNA]</scope>
    <source>
        <strain evidence="4">ATCC 27184 / PCC 6803 / Kazusa</strain>
    </source>
</reference>